<organism evidence="1">
    <name type="scientific">Rhizobium sp. ZPR3</name>
    <dbReference type="NCBI Taxonomy" id="3158967"/>
    <lineage>
        <taxon>Bacteria</taxon>
        <taxon>Pseudomonadati</taxon>
        <taxon>Pseudomonadota</taxon>
        <taxon>Alphaproteobacteria</taxon>
        <taxon>Hyphomicrobiales</taxon>
        <taxon>Rhizobiaceae</taxon>
        <taxon>Rhizobium/Agrobacterium group</taxon>
        <taxon>Rhizobium</taxon>
    </lineage>
</organism>
<gene>
    <name evidence="1" type="ORF">ABM479_33280</name>
</gene>
<dbReference type="RefSeq" id="WP_349962997.1">
    <property type="nucleotide sequence ID" value="NZ_CP157963.1"/>
</dbReference>
<reference evidence="1" key="1">
    <citation type="submission" date="2024-06" db="EMBL/GenBank/DDBJ databases">
        <authorList>
            <person name="Li T."/>
            <person name="Gao R."/>
        </authorList>
    </citation>
    <scope>NUCLEOTIDE SEQUENCE</scope>
    <source>
        <strain evidence="1">ZPR3</strain>
        <plasmid evidence="1">unnamed3</plasmid>
    </source>
</reference>
<geneLocation type="plasmid" evidence="1">
    <name>unnamed3</name>
</geneLocation>
<evidence type="ECO:0000313" key="1">
    <source>
        <dbReference type="EMBL" id="XBT97774.1"/>
    </source>
</evidence>
<dbReference type="AlphaFoldDB" id="A0AAU7S5I6"/>
<name>A0AAU7S5I6_9HYPH</name>
<dbReference type="EMBL" id="CP157963">
    <property type="protein sequence ID" value="XBT97774.1"/>
    <property type="molecule type" value="Genomic_DNA"/>
</dbReference>
<protein>
    <submittedName>
        <fullName evidence="1">Uncharacterized protein</fullName>
    </submittedName>
</protein>
<accession>A0AAU7S5I6</accession>
<sequence>MKERMDAVIEAAIRTGKIVGTVVIVKLRLAVHATSGKIRVQQNLSFSMV</sequence>
<keyword evidence="1" id="KW-0614">Plasmid</keyword>
<proteinExistence type="predicted"/>